<dbReference type="InterPro" id="IPR051310">
    <property type="entry name" value="MCP_chemotaxis"/>
</dbReference>
<evidence type="ECO:0000259" key="13">
    <source>
        <dbReference type="PROSITE" id="PS50111"/>
    </source>
</evidence>
<dbReference type="InterPro" id="IPR004089">
    <property type="entry name" value="MCPsignal_dom"/>
</dbReference>
<evidence type="ECO:0000256" key="3">
    <source>
        <dbReference type="ARBA" id="ARBA00022481"/>
    </source>
</evidence>
<dbReference type="SUPFAM" id="SSF58104">
    <property type="entry name" value="Methyl-accepting chemotaxis protein (MCP) signaling domain"/>
    <property type="match status" value="1"/>
</dbReference>
<protein>
    <submittedName>
        <fullName evidence="15">Methyl-accepting chemotaxis sensory transducer with TarH sensor</fullName>
    </submittedName>
</protein>
<keyword evidence="6 12" id="KW-0812">Transmembrane</keyword>
<evidence type="ECO:0000256" key="10">
    <source>
        <dbReference type="ARBA" id="ARBA00029447"/>
    </source>
</evidence>
<keyword evidence="8 12" id="KW-0472">Membrane</keyword>
<dbReference type="FunFam" id="1.10.287.950:FF:000001">
    <property type="entry name" value="Methyl-accepting chemotaxis sensory transducer"/>
    <property type="match status" value="1"/>
</dbReference>
<dbReference type="AlphaFoldDB" id="A0A1I5EG64"/>
<keyword evidence="5" id="KW-0997">Cell inner membrane</keyword>
<feature type="domain" description="Methyl-accepting transducer" evidence="13">
    <location>
        <begin position="271"/>
        <end position="500"/>
    </location>
</feature>
<dbReference type="PANTHER" id="PTHR43531">
    <property type="entry name" value="PROTEIN ICFG"/>
    <property type="match status" value="1"/>
</dbReference>
<dbReference type="OrthoDB" id="2489132at2"/>
<evidence type="ECO:0000256" key="9">
    <source>
        <dbReference type="ARBA" id="ARBA00023224"/>
    </source>
</evidence>
<accession>A0A1I5EG64</accession>
<evidence type="ECO:0000256" key="1">
    <source>
        <dbReference type="ARBA" id="ARBA00004429"/>
    </source>
</evidence>
<dbReference type="InterPro" id="IPR035440">
    <property type="entry name" value="4HB_MCP_dom_sf"/>
</dbReference>
<feature type="domain" description="HAMP" evidence="14">
    <location>
        <begin position="214"/>
        <end position="266"/>
    </location>
</feature>
<dbReference type="GO" id="GO:0006935">
    <property type="term" value="P:chemotaxis"/>
    <property type="evidence" value="ECO:0007669"/>
    <property type="project" value="UniProtKB-KW"/>
</dbReference>
<evidence type="ECO:0000256" key="6">
    <source>
        <dbReference type="ARBA" id="ARBA00022692"/>
    </source>
</evidence>
<dbReference type="InterPro" id="IPR003660">
    <property type="entry name" value="HAMP_dom"/>
</dbReference>
<comment type="subcellular location">
    <subcellularLocation>
        <location evidence="1">Cell inner membrane</location>
        <topology evidence="1">Multi-pass membrane protein</topology>
    </subcellularLocation>
</comment>
<dbReference type="Gene3D" id="1.10.287.950">
    <property type="entry name" value="Methyl-accepting chemotaxis protein"/>
    <property type="match status" value="1"/>
</dbReference>
<dbReference type="Pfam" id="PF00672">
    <property type="entry name" value="HAMP"/>
    <property type="match status" value="1"/>
</dbReference>
<evidence type="ECO:0000313" key="15">
    <source>
        <dbReference type="EMBL" id="SFO10370.1"/>
    </source>
</evidence>
<dbReference type="Gene3D" id="1.20.120.30">
    <property type="entry name" value="Aspartate receptor, ligand-binding domain"/>
    <property type="match status" value="1"/>
</dbReference>
<dbReference type="Pfam" id="PF02203">
    <property type="entry name" value="TarH"/>
    <property type="match status" value="1"/>
</dbReference>
<dbReference type="CDD" id="cd06225">
    <property type="entry name" value="HAMP"/>
    <property type="match status" value="1"/>
</dbReference>
<dbReference type="GO" id="GO:0007165">
    <property type="term" value="P:signal transduction"/>
    <property type="evidence" value="ECO:0007669"/>
    <property type="project" value="UniProtKB-KW"/>
</dbReference>
<evidence type="ECO:0000256" key="5">
    <source>
        <dbReference type="ARBA" id="ARBA00022519"/>
    </source>
</evidence>
<evidence type="ECO:0000259" key="14">
    <source>
        <dbReference type="PROSITE" id="PS50885"/>
    </source>
</evidence>
<keyword evidence="2" id="KW-1003">Cell membrane</keyword>
<proteinExistence type="inferred from homology"/>
<dbReference type="Proteomes" id="UP000198968">
    <property type="component" value="Unassembled WGS sequence"/>
</dbReference>
<dbReference type="PROSITE" id="PS50885">
    <property type="entry name" value="HAMP"/>
    <property type="match status" value="1"/>
</dbReference>
<keyword evidence="9 11" id="KW-0807">Transducer</keyword>
<dbReference type="InterPro" id="IPR003122">
    <property type="entry name" value="Tar_rcpt_lig-bd"/>
</dbReference>
<organism evidence="15 16">
    <name type="scientific">Candidatus Pantoea varia</name>
    <dbReference type="NCBI Taxonomy" id="1881036"/>
    <lineage>
        <taxon>Bacteria</taxon>
        <taxon>Pseudomonadati</taxon>
        <taxon>Pseudomonadota</taxon>
        <taxon>Gammaproteobacteria</taxon>
        <taxon>Enterobacterales</taxon>
        <taxon>Erwiniaceae</taxon>
        <taxon>Pantoea</taxon>
    </lineage>
</organism>
<dbReference type="SUPFAM" id="SSF47170">
    <property type="entry name" value="Aspartate receptor, ligand-binding domain"/>
    <property type="match status" value="1"/>
</dbReference>
<keyword evidence="3" id="KW-0488">Methylation</keyword>
<dbReference type="InterPro" id="IPR004090">
    <property type="entry name" value="Chemotax_Me-accpt_rcpt"/>
</dbReference>
<evidence type="ECO:0000313" key="16">
    <source>
        <dbReference type="Proteomes" id="UP000198968"/>
    </source>
</evidence>
<evidence type="ECO:0000256" key="8">
    <source>
        <dbReference type="ARBA" id="ARBA00023136"/>
    </source>
</evidence>
<sequence length="547" mass="58057">MLKNTRLTTILTLSGLFLFFVFFSSSLLSVIYLNRSAESLKNLNHEVSATLGVADTTNWIRAARTTLLAAIPYADGRNPEAFNAALAQARFYYDGGLRFMQAYQAAPKMAGEAELARELAERYNDYTEQGVGALFTALQKRDVPTFLMLAGTKVVALDEAYRVPLDKVIAIHKQSSVNITRQADTDTYIAYAAAGVSVILFILASVIVAVVLKNVLIKPLRLAGEVTAAIGAGDLTSEFHNVRNDEMGRLLQGLENMQSGLKMMVSEIVNGVSEVARVTTQISDGNHSLSSRTEQQAAALEETAASMEELSSTVALNAGNASVASDAASAASGTASECGAAMREVVRTMADIKTSAMAISEITSVINSIAFQTNILALNAAVEAARAGDQGRGFAVVANEVRTLAQRSTQSAREIEKLIAESNLNVGLGEEKVAKVSLTTEKIISDVTGVTSLLGEIAAASSEQSKGINQIGTAVTEMDSVTQQNATLVQASAAATNVLEEQVQLLSAITSRFRLQVGSIVTGIRSPDIQSVQAKEKVSSDPWVSFN</sequence>
<evidence type="ECO:0000256" key="7">
    <source>
        <dbReference type="ARBA" id="ARBA00022989"/>
    </source>
</evidence>
<evidence type="ECO:0000256" key="4">
    <source>
        <dbReference type="ARBA" id="ARBA00022500"/>
    </source>
</evidence>
<evidence type="ECO:0000256" key="11">
    <source>
        <dbReference type="PROSITE-ProRule" id="PRU00284"/>
    </source>
</evidence>
<keyword evidence="4" id="KW-0145">Chemotaxis</keyword>
<evidence type="ECO:0000256" key="12">
    <source>
        <dbReference type="SAM" id="Phobius"/>
    </source>
</evidence>
<keyword evidence="16" id="KW-1185">Reference proteome</keyword>
<keyword evidence="7 12" id="KW-1133">Transmembrane helix</keyword>
<name>A0A1I5EG64_9GAMM</name>
<dbReference type="PANTHER" id="PTHR43531:SF5">
    <property type="entry name" value="METHYL-ACCEPTING CHEMOTAXIS PROTEIN III"/>
    <property type="match status" value="1"/>
</dbReference>
<dbReference type="CDD" id="cd11386">
    <property type="entry name" value="MCP_signal"/>
    <property type="match status" value="1"/>
</dbReference>
<dbReference type="RefSeq" id="WP_090964834.1">
    <property type="nucleotide sequence ID" value="NZ_FOVG01000003.1"/>
</dbReference>
<dbReference type="EMBL" id="FOVG01000003">
    <property type="protein sequence ID" value="SFO10370.1"/>
    <property type="molecule type" value="Genomic_DNA"/>
</dbReference>
<dbReference type="SMART" id="SM00304">
    <property type="entry name" value="HAMP"/>
    <property type="match status" value="1"/>
</dbReference>
<feature type="transmembrane region" description="Helical" evidence="12">
    <location>
        <begin position="188"/>
        <end position="212"/>
    </location>
</feature>
<dbReference type="PRINTS" id="PR00260">
    <property type="entry name" value="CHEMTRNSDUCR"/>
</dbReference>
<reference evidence="16" key="1">
    <citation type="submission" date="2016-10" db="EMBL/GenBank/DDBJ databases">
        <authorList>
            <person name="Varghese N."/>
            <person name="Submissions S."/>
        </authorList>
    </citation>
    <scope>NUCLEOTIDE SEQUENCE [LARGE SCALE GENOMIC DNA]</scope>
    <source>
        <strain evidence="16">OV426</strain>
    </source>
</reference>
<dbReference type="GO" id="GO:0004888">
    <property type="term" value="F:transmembrane signaling receptor activity"/>
    <property type="evidence" value="ECO:0007669"/>
    <property type="project" value="InterPro"/>
</dbReference>
<gene>
    <name evidence="15" type="ORF">SAMN05428971_2917</name>
</gene>
<dbReference type="GO" id="GO:0005886">
    <property type="term" value="C:plasma membrane"/>
    <property type="evidence" value="ECO:0007669"/>
    <property type="project" value="UniProtKB-SubCell"/>
</dbReference>
<evidence type="ECO:0000256" key="2">
    <source>
        <dbReference type="ARBA" id="ARBA00022475"/>
    </source>
</evidence>
<dbReference type="Pfam" id="PF00015">
    <property type="entry name" value="MCPsignal"/>
    <property type="match status" value="1"/>
</dbReference>
<dbReference type="PROSITE" id="PS50111">
    <property type="entry name" value="CHEMOTAXIS_TRANSDUC_2"/>
    <property type="match status" value="1"/>
</dbReference>
<dbReference type="SMART" id="SM00283">
    <property type="entry name" value="MA"/>
    <property type="match status" value="1"/>
</dbReference>
<comment type="similarity">
    <text evidence="10">Belongs to the methyl-accepting chemotaxis (MCP) protein family.</text>
</comment>